<dbReference type="AlphaFoldDB" id="A0A8J3QDP9"/>
<evidence type="ECO:0000256" key="4">
    <source>
        <dbReference type="ARBA" id="ARBA00022737"/>
    </source>
</evidence>
<dbReference type="InterPro" id="IPR011009">
    <property type="entry name" value="Kinase-like_dom_sf"/>
</dbReference>
<feature type="transmembrane region" description="Helical" evidence="11">
    <location>
        <begin position="334"/>
        <end position="356"/>
    </location>
</feature>
<dbReference type="Gene3D" id="3.30.200.20">
    <property type="entry name" value="Phosphorylase Kinase, domain 1"/>
    <property type="match status" value="1"/>
</dbReference>
<keyword evidence="2" id="KW-0723">Serine/threonine-protein kinase</keyword>
<evidence type="ECO:0000313" key="14">
    <source>
        <dbReference type="EMBL" id="GIH07730.1"/>
    </source>
</evidence>
<evidence type="ECO:0000313" key="15">
    <source>
        <dbReference type="Proteomes" id="UP000612899"/>
    </source>
</evidence>
<dbReference type="FunFam" id="1.10.510.10:FF:000021">
    <property type="entry name" value="Serine/threonine protein kinase"/>
    <property type="match status" value="1"/>
</dbReference>
<evidence type="ECO:0000256" key="7">
    <source>
        <dbReference type="ARBA" id="ARBA00022840"/>
    </source>
</evidence>
<dbReference type="PANTHER" id="PTHR43289">
    <property type="entry name" value="MITOGEN-ACTIVATED PROTEIN KINASE KINASE KINASE 20-RELATED"/>
    <property type="match status" value="1"/>
</dbReference>
<feature type="region of interest" description="Disordered" evidence="10">
    <location>
        <begin position="362"/>
        <end position="418"/>
    </location>
</feature>
<dbReference type="PROSITE" id="PS51178">
    <property type="entry name" value="PASTA"/>
    <property type="match status" value="1"/>
</dbReference>
<evidence type="ECO:0000256" key="9">
    <source>
        <dbReference type="ARBA" id="ARBA00048679"/>
    </source>
</evidence>
<comment type="catalytic activity">
    <reaction evidence="9">
        <text>L-seryl-[protein] + ATP = O-phospho-L-seryl-[protein] + ADP + H(+)</text>
        <dbReference type="Rhea" id="RHEA:17989"/>
        <dbReference type="Rhea" id="RHEA-COMP:9863"/>
        <dbReference type="Rhea" id="RHEA-COMP:11604"/>
        <dbReference type="ChEBI" id="CHEBI:15378"/>
        <dbReference type="ChEBI" id="CHEBI:29999"/>
        <dbReference type="ChEBI" id="CHEBI:30616"/>
        <dbReference type="ChEBI" id="CHEBI:83421"/>
        <dbReference type="ChEBI" id="CHEBI:456216"/>
        <dbReference type="EC" id="2.7.11.1"/>
    </reaction>
</comment>
<evidence type="ECO:0000256" key="2">
    <source>
        <dbReference type="ARBA" id="ARBA00022527"/>
    </source>
</evidence>
<protein>
    <recommendedName>
        <fullName evidence="1">non-specific serine/threonine protein kinase</fullName>
        <ecNumber evidence="1">2.7.11.1</ecNumber>
    </recommendedName>
</protein>
<dbReference type="InterPro" id="IPR005543">
    <property type="entry name" value="PASTA_dom"/>
</dbReference>
<evidence type="ECO:0000256" key="1">
    <source>
        <dbReference type="ARBA" id="ARBA00012513"/>
    </source>
</evidence>
<dbReference type="SUPFAM" id="SSF56112">
    <property type="entry name" value="Protein kinase-like (PK-like)"/>
    <property type="match status" value="1"/>
</dbReference>
<feature type="domain" description="PASTA" evidence="13">
    <location>
        <begin position="418"/>
        <end position="482"/>
    </location>
</feature>
<comment type="catalytic activity">
    <reaction evidence="8">
        <text>L-threonyl-[protein] + ATP = O-phospho-L-threonyl-[protein] + ADP + H(+)</text>
        <dbReference type="Rhea" id="RHEA:46608"/>
        <dbReference type="Rhea" id="RHEA-COMP:11060"/>
        <dbReference type="Rhea" id="RHEA-COMP:11605"/>
        <dbReference type="ChEBI" id="CHEBI:15378"/>
        <dbReference type="ChEBI" id="CHEBI:30013"/>
        <dbReference type="ChEBI" id="CHEBI:30616"/>
        <dbReference type="ChEBI" id="CHEBI:61977"/>
        <dbReference type="ChEBI" id="CHEBI:456216"/>
        <dbReference type="EC" id="2.7.11.1"/>
    </reaction>
</comment>
<feature type="domain" description="Protein kinase" evidence="12">
    <location>
        <begin position="12"/>
        <end position="266"/>
    </location>
</feature>
<accession>A0A8J3QDP9</accession>
<evidence type="ECO:0000256" key="3">
    <source>
        <dbReference type="ARBA" id="ARBA00022679"/>
    </source>
</evidence>
<dbReference type="Gene3D" id="3.30.10.20">
    <property type="match status" value="1"/>
</dbReference>
<gene>
    <name evidence="14" type="ORF">Rhe02_57970</name>
</gene>
<name>A0A8J3QDP9_9ACTN</name>
<keyword evidence="7" id="KW-0067">ATP-binding</keyword>
<feature type="compositionally biased region" description="Low complexity" evidence="10">
    <location>
        <begin position="369"/>
        <end position="413"/>
    </location>
</feature>
<dbReference type="CDD" id="cd06577">
    <property type="entry name" value="PASTA_pknB"/>
    <property type="match status" value="1"/>
</dbReference>
<proteinExistence type="predicted"/>
<evidence type="ECO:0000259" key="12">
    <source>
        <dbReference type="PROSITE" id="PS50011"/>
    </source>
</evidence>
<dbReference type="InterPro" id="IPR000719">
    <property type="entry name" value="Prot_kinase_dom"/>
</dbReference>
<dbReference type="InterPro" id="IPR008271">
    <property type="entry name" value="Ser/Thr_kinase_AS"/>
</dbReference>
<dbReference type="Pfam" id="PF00069">
    <property type="entry name" value="Pkinase"/>
    <property type="match status" value="1"/>
</dbReference>
<evidence type="ECO:0000256" key="5">
    <source>
        <dbReference type="ARBA" id="ARBA00022741"/>
    </source>
</evidence>
<dbReference type="RefSeq" id="WP_203911501.1">
    <property type="nucleotide sequence ID" value="NZ_BONY01000039.1"/>
</dbReference>
<dbReference type="Pfam" id="PF03793">
    <property type="entry name" value="PASTA"/>
    <property type="match status" value="1"/>
</dbReference>
<evidence type="ECO:0000256" key="10">
    <source>
        <dbReference type="SAM" id="MobiDB-lite"/>
    </source>
</evidence>
<evidence type="ECO:0000256" key="8">
    <source>
        <dbReference type="ARBA" id="ARBA00047899"/>
    </source>
</evidence>
<dbReference type="Proteomes" id="UP000612899">
    <property type="component" value="Unassembled WGS sequence"/>
</dbReference>
<dbReference type="GO" id="GO:0004674">
    <property type="term" value="F:protein serine/threonine kinase activity"/>
    <property type="evidence" value="ECO:0007669"/>
    <property type="project" value="UniProtKB-KW"/>
</dbReference>
<keyword evidence="11" id="KW-0472">Membrane</keyword>
<dbReference type="GO" id="GO:0005524">
    <property type="term" value="F:ATP binding"/>
    <property type="evidence" value="ECO:0007669"/>
    <property type="project" value="UniProtKB-KW"/>
</dbReference>
<keyword evidence="4" id="KW-0677">Repeat</keyword>
<dbReference type="GO" id="GO:0045717">
    <property type="term" value="P:negative regulation of fatty acid biosynthetic process"/>
    <property type="evidence" value="ECO:0007669"/>
    <property type="project" value="UniProtKB-ARBA"/>
</dbReference>
<keyword evidence="11" id="KW-1133">Transmembrane helix</keyword>
<dbReference type="PROSITE" id="PS50011">
    <property type="entry name" value="PROTEIN_KINASE_DOM"/>
    <property type="match status" value="1"/>
</dbReference>
<reference evidence="14" key="1">
    <citation type="submission" date="2021-01" db="EMBL/GenBank/DDBJ databases">
        <title>Whole genome shotgun sequence of Rhizocola hellebori NBRC 109834.</title>
        <authorList>
            <person name="Komaki H."/>
            <person name="Tamura T."/>
        </authorList>
    </citation>
    <scope>NUCLEOTIDE SEQUENCE</scope>
    <source>
        <strain evidence="14">NBRC 109834</strain>
    </source>
</reference>
<dbReference type="FunFam" id="3.30.200.20:FF:000035">
    <property type="entry name" value="Serine/threonine protein kinase Stk1"/>
    <property type="match status" value="1"/>
</dbReference>
<dbReference type="SMART" id="SM00220">
    <property type="entry name" value="S_TKc"/>
    <property type="match status" value="1"/>
</dbReference>
<sequence>MFEVGATLRDRYQLVALVARGGMGEVWSAQDTVLGRRVAVKVLLPNLAGNPGFAARFLAEARAMAALSHPGIVEIYDYGQADGLAFLVMQFVEGESLVSLIRRTGPVTPQRAMQLVVQAADAIEAAHRQGIVHRDVKPANLLLRADGRLALSDFGIARILATDRLTVGEQIVGTSSYLAPEQVTGHEIGPATDVYALGVVAYELLTGSRPFEADTPFGVALKHVHEDPPPLPETIAEPVREVVLRAMAKDPAARWPSAAALAHAAATAIGMTLPTGPMPTAVVGAVTAPWASLHLVEGAAPVPQLEVLTGPTTRAPAPAWEKPTAAAVPARKRLLLLGGGALTLAIAATLIFVLSWRGTSEPQSQRPDASLSPTATAASVSPAASVAPSASGTRAATSTATTPAGTTPTGPTAKQSTPAATAKVPILYGWKESEVTSEMTRLGLVARITYRWTPDKCYAIEQSPPGGTVLSTGSTVEVVIAKATGICQEV</sequence>
<keyword evidence="6" id="KW-0418">Kinase</keyword>
<dbReference type="CDD" id="cd14014">
    <property type="entry name" value="STKc_PknB_like"/>
    <property type="match status" value="1"/>
</dbReference>
<evidence type="ECO:0000259" key="13">
    <source>
        <dbReference type="PROSITE" id="PS51178"/>
    </source>
</evidence>
<dbReference type="EMBL" id="BONY01000039">
    <property type="protein sequence ID" value="GIH07730.1"/>
    <property type="molecule type" value="Genomic_DNA"/>
</dbReference>
<dbReference type="Gene3D" id="1.10.510.10">
    <property type="entry name" value="Transferase(Phosphotransferase) domain 1"/>
    <property type="match status" value="1"/>
</dbReference>
<keyword evidence="15" id="KW-1185">Reference proteome</keyword>
<keyword evidence="5" id="KW-0547">Nucleotide-binding</keyword>
<organism evidence="14 15">
    <name type="scientific">Rhizocola hellebori</name>
    <dbReference type="NCBI Taxonomy" id="1392758"/>
    <lineage>
        <taxon>Bacteria</taxon>
        <taxon>Bacillati</taxon>
        <taxon>Actinomycetota</taxon>
        <taxon>Actinomycetes</taxon>
        <taxon>Micromonosporales</taxon>
        <taxon>Micromonosporaceae</taxon>
        <taxon>Rhizocola</taxon>
    </lineage>
</organism>
<comment type="caution">
    <text evidence="14">The sequence shown here is derived from an EMBL/GenBank/DDBJ whole genome shotgun (WGS) entry which is preliminary data.</text>
</comment>
<dbReference type="PANTHER" id="PTHR43289:SF6">
    <property type="entry name" value="SERINE_THREONINE-PROTEIN KINASE NEKL-3"/>
    <property type="match status" value="1"/>
</dbReference>
<dbReference type="EC" id="2.7.11.1" evidence="1"/>
<dbReference type="PROSITE" id="PS00108">
    <property type="entry name" value="PROTEIN_KINASE_ST"/>
    <property type="match status" value="1"/>
</dbReference>
<keyword evidence="3" id="KW-0808">Transferase</keyword>
<keyword evidence="11" id="KW-0812">Transmembrane</keyword>
<evidence type="ECO:0000256" key="6">
    <source>
        <dbReference type="ARBA" id="ARBA00022777"/>
    </source>
</evidence>
<evidence type="ECO:0000256" key="11">
    <source>
        <dbReference type="SAM" id="Phobius"/>
    </source>
</evidence>